<comment type="similarity">
    <text evidence="2">Belongs to the TAF11 family.</text>
</comment>
<dbReference type="InterPro" id="IPR006809">
    <property type="entry name" value="TAFII28_dom"/>
</dbReference>
<gene>
    <name evidence="9" type="ORF">G7K_4173-t1</name>
</gene>
<evidence type="ECO:0000256" key="2">
    <source>
        <dbReference type="ARBA" id="ARBA00009788"/>
    </source>
</evidence>
<evidence type="ECO:0000256" key="5">
    <source>
        <dbReference type="ARBA" id="ARBA00023242"/>
    </source>
</evidence>
<comment type="caution">
    <text evidence="9">The sequence shown here is derived from an EMBL/GenBank/DDBJ whole genome shotgun (WGS) entry which is preliminary data.</text>
</comment>
<dbReference type="InterPro" id="IPR009072">
    <property type="entry name" value="Histone-fold"/>
</dbReference>
<evidence type="ECO:0000313" key="10">
    <source>
        <dbReference type="Proteomes" id="UP000033140"/>
    </source>
</evidence>
<dbReference type="STRING" id="698492.A0A0E9NJQ5"/>
<dbReference type="AlphaFoldDB" id="A0A0E9NJQ5"/>
<dbReference type="GO" id="GO:0005669">
    <property type="term" value="C:transcription factor TFIID complex"/>
    <property type="evidence" value="ECO:0007669"/>
    <property type="project" value="InterPro"/>
</dbReference>
<reference evidence="9 10" key="3">
    <citation type="journal article" date="2015" name="Genome Announc.">
        <title>Draft Genome Sequence of the Archiascomycetous Yeast Saitoella complicata.</title>
        <authorList>
            <person name="Yamauchi K."/>
            <person name="Kondo S."/>
            <person name="Hamamoto M."/>
            <person name="Takahashi Y."/>
            <person name="Ogura Y."/>
            <person name="Hayashi T."/>
            <person name="Nishida H."/>
        </authorList>
    </citation>
    <scope>NUCLEOTIDE SEQUENCE [LARGE SCALE GENOMIC DNA]</scope>
    <source>
        <strain evidence="9 10">NRRL Y-17804</strain>
    </source>
</reference>
<organism evidence="9 10">
    <name type="scientific">Saitoella complicata (strain BCRC 22490 / CBS 7301 / JCM 7358 / NBRC 10748 / NRRL Y-17804)</name>
    <dbReference type="NCBI Taxonomy" id="698492"/>
    <lineage>
        <taxon>Eukaryota</taxon>
        <taxon>Fungi</taxon>
        <taxon>Dikarya</taxon>
        <taxon>Ascomycota</taxon>
        <taxon>Taphrinomycotina</taxon>
        <taxon>Taphrinomycotina incertae sedis</taxon>
        <taxon>Saitoella</taxon>
    </lineage>
</organism>
<dbReference type="InterPro" id="IPR045127">
    <property type="entry name" value="TAF11-like"/>
</dbReference>
<feature type="compositionally biased region" description="Polar residues" evidence="7">
    <location>
        <begin position="48"/>
        <end position="61"/>
    </location>
</feature>
<dbReference type="FunFam" id="1.10.20.10:FF:000061">
    <property type="entry name" value="TFIID subunit"/>
    <property type="match status" value="1"/>
</dbReference>
<accession>A0A0E9NJQ5</accession>
<keyword evidence="4" id="KW-0804">Transcription</keyword>
<reference evidence="9 10" key="2">
    <citation type="journal article" date="2014" name="J. Gen. Appl. Microbiol.">
        <title>The early diverging ascomycetous budding yeast Saitoella complicata has three histone deacetylases belonging to the Clr6, Hos2, and Rpd3 lineages.</title>
        <authorList>
            <person name="Nishida H."/>
            <person name="Matsumoto T."/>
            <person name="Kondo S."/>
            <person name="Hamamoto M."/>
            <person name="Yoshikawa H."/>
        </authorList>
    </citation>
    <scope>NUCLEOTIDE SEQUENCE [LARGE SCALE GENOMIC DNA]</scope>
    <source>
        <strain evidence="9 10">NRRL Y-17804</strain>
    </source>
</reference>
<dbReference type="GO" id="GO:0051123">
    <property type="term" value="P:RNA polymerase II preinitiation complex assembly"/>
    <property type="evidence" value="ECO:0007669"/>
    <property type="project" value="InterPro"/>
</dbReference>
<dbReference type="Pfam" id="PF04719">
    <property type="entry name" value="TAFII28"/>
    <property type="match status" value="1"/>
</dbReference>
<dbReference type="GO" id="GO:0016251">
    <property type="term" value="F:RNA polymerase II general transcription initiation factor activity"/>
    <property type="evidence" value="ECO:0007669"/>
    <property type="project" value="TreeGrafter"/>
</dbReference>
<name>A0A0E9NJQ5_SAICN</name>
<dbReference type="PANTHER" id="PTHR13218:SF8">
    <property type="entry name" value="TRANSCRIPTION INITIATION FACTOR TFIID SUBUNIT 11"/>
    <property type="match status" value="1"/>
</dbReference>
<evidence type="ECO:0000256" key="1">
    <source>
        <dbReference type="ARBA" id="ARBA00004123"/>
    </source>
</evidence>
<keyword evidence="5" id="KW-0539">Nucleus</keyword>
<keyword evidence="10" id="KW-1185">Reference proteome</keyword>
<dbReference type="GO" id="GO:0046982">
    <property type="term" value="F:protein heterodimerization activity"/>
    <property type="evidence" value="ECO:0007669"/>
    <property type="project" value="InterPro"/>
</dbReference>
<evidence type="ECO:0000256" key="3">
    <source>
        <dbReference type="ARBA" id="ARBA00023015"/>
    </source>
</evidence>
<reference evidence="9 10" key="1">
    <citation type="journal article" date="2011" name="J. Gen. Appl. Microbiol.">
        <title>Draft genome sequencing of the enigmatic yeast Saitoella complicata.</title>
        <authorList>
            <person name="Nishida H."/>
            <person name="Hamamoto M."/>
            <person name="Sugiyama J."/>
        </authorList>
    </citation>
    <scope>NUCLEOTIDE SEQUENCE [LARGE SCALE GENOMIC DNA]</scope>
    <source>
        <strain evidence="9 10">NRRL Y-17804</strain>
    </source>
</reference>
<evidence type="ECO:0000256" key="4">
    <source>
        <dbReference type="ARBA" id="ARBA00023163"/>
    </source>
</evidence>
<dbReference type="PANTHER" id="PTHR13218">
    <property type="entry name" value="TRANSCRIPTION INITIATION FACTOR TFIID SUBUNIT 11-RELATED"/>
    <property type="match status" value="1"/>
</dbReference>
<protein>
    <recommendedName>
        <fullName evidence="6">Transcription initiation factor TFIID subunit 11</fullName>
    </recommendedName>
</protein>
<dbReference type="Gene3D" id="1.10.20.10">
    <property type="entry name" value="Histone, subunit A"/>
    <property type="match status" value="1"/>
</dbReference>
<dbReference type="CDD" id="cd08048">
    <property type="entry name" value="HFD_TAF11"/>
    <property type="match status" value="1"/>
</dbReference>
<keyword evidence="3" id="KW-0805">Transcription regulation</keyword>
<dbReference type="SUPFAM" id="SSF47113">
    <property type="entry name" value="Histone-fold"/>
    <property type="match status" value="1"/>
</dbReference>
<sequence>MYRKLIRCLTYCTMNTPTPGAHKRKPSSLGSGLLLPGSVPSTPHPLANSFTASNIPESLQADTPVRGGATEDEYGLIAAPKERKRRKPKDDDDDEDEDMDDDEDDDGIVMSRGVGESDKAKERFLLDSFTTEQMIRYEIYRRSNLNKSGLKKIANAALGQSITPNVAIVIGGFSKVFVGEIVELALQIRGEGTGPLSPDSLREAYRRYKADRLVMPQASSRGRRMFR</sequence>
<feature type="region of interest" description="Disordered" evidence="7">
    <location>
        <begin position="15"/>
        <end position="114"/>
    </location>
</feature>
<evidence type="ECO:0000259" key="8">
    <source>
        <dbReference type="Pfam" id="PF04719"/>
    </source>
</evidence>
<evidence type="ECO:0000256" key="6">
    <source>
        <dbReference type="ARBA" id="ARBA00072882"/>
    </source>
</evidence>
<dbReference type="OMA" id="VMEEWND"/>
<dbReference type="Proteomes" id="UP000033140">
    <property type="component" value="Unassembled WGS sequence"/>
</dbReference>
<evidence type="ECO:0000256" key="7">
    <source>
        <dbReference type="SAM" id="MobiDB-lite"/>
    </source>
</evidence>
<dbReference type="EMBL" id="BACD03000028">
    <property type="protein sequence ID" value="GAO50038.1"/>
    <property type="molecule type" value="Genomic_DNA"/>
</dbReference>
<comment type="subcellular location">
    <subcellularLocation>
        <location evidence="1">Nucleus</location>
    </subcellularLocation>
</comment>
<proteinExistence type="inferred from homology"/>
<feature type="domain" description="TAFII28-like protein" evidence="8">
    <location>
        <begin position="125"/>
        <end position="207"/>
    </location>
</feature>
<feature type="compositionally biased region" description="Acidic residues" evidence="7">
    <location>
        <begin position="91"/>
        <end position="107"/>
    </location>
</feature>
<evidence type="ECO:0000313" key="9">
    <source>
        <dbReference type="EMBL" id="GAO50038.1"/>
    </source>
</evidence>
<feature type="compositionally biased region" description="Low complexity" evidence="7">
    <location>
        <begin position="27"/>
        <end position="41"/>
    </location>
</feature>